<reference evidence="2 3" key="1">
    <citation type="journal article" date="2020" name="Biotechnol. Biofuels">
        <title>New insights from the biogas microbiome by comprehensive genome-resolved metagenomics of nearly 1600 species originating from multiple anaerobic digesters.</title>
        <authorList>
            <person name="Campanaro S."/>
            <person name="Treu L."/>
            <person name="Rodriguez-R L.M."/>
            <person name="Kovalovszki A."/>
            <person name="Ziels R.M."/>
            <person name="Maus I."/>
            <person name="Zhu X."/>
            <person name="Kougias P.G."/>
            <person name="Basile A."/>
            <person name="Luo G."/>
            <person name="Schluter A."/>
            <person name="Konstantinidis K.T."/>
            <person name="Angelidaki I."/>
        </authorList>
    </citation>
    <scope>NUCLEOTIDE SEQUENCE [LARGE SCALE GENOMIC DNA]</scope>
    <source>
        <strain evidence="2">AS04akNAM_66</strain>
    </source>
</reference>
<proteinExistence type="predicted"/>
<dbReference type="AlphaFoldDB" id="A0A7V6P989"/>
<keyword evidence="2" id="KW-0808">Transferase</keyword>
<name>A0A7V6P989_9HYPH</name>
<evidence type="ECO:0000313" key="2">
    <source>
        <dbReference type="EMBL" id="HHV66633.1"/>
    </source>
</evidence>
<dbReference type="PANTHER" id="PTHR43685:SF3">
    <property type="entry name" value="SLR2126 PROTEIN"/>
    <property type="match status" value="1"/>
</dbReference>
<accession>A0A7V6P989</accession>
<dbReference type="SUPFAM" id="SSF53448">
    <property type="entry name" value="Nucleotide-diphospho-sugar transferases"/>
    <property type="match status" value="1"/>
</dbReference>
<dbReference type="EMBL" id="DUMN01000104">
    <property type="protein sequence ID" value="HHV66633.1"/>
    <property type="molecule type" value="Genomic_DNA"/>
</dbReference>
<feature type="domain" description="Glycosyltransferase 2-like" evidence="1">
    <location>
        <begin position="8"/>
        <end position="137"/>
    </location>
</feature>
<evidence type="ECO:0000313" key="3">
    <source>
        <dbReference type="Proteomes" id="UP000551563"/>
    </source>
</evidence>
<comment type="caution">
    <text evidence="2">The sequence shown here is derived from an EMBL/GenBank/DDBJ whole genome shotgun (WGS) entry which is preliminary data.</text>
</comment>
<dbReference type="InterPro" id="IPR050834">
    <property type="entry name" value="Glycosyltransf_2"/>
</dbReference>
<dbReference type="GO" id="GO:0016740">
    <property type="term" value="F:transferase activity"/>
    <property type="evidence" value="ECO:0007669"/>
    <property type="project" value="UniProtKB-KW"/>
</dbReference>
<sequence length="323" mass="36851">MEKVSIIIATITRNRPRMLANLYLSLCDMDFPDSLKIEFLVVENNTANTLDGWLAEMKPKIYPYPVLYLLETSIGISSARNRALDFAEQAGADFLVFVDDDETVATDWLKQLLAEQQRMDLDILGSPVRPRPFNPQLSIWQNLIWSGVEKNSVKAELRARQKWQENKADAIKVATGSWMGRLDFFRRTGLRFDSQLGLTGGEDWNLWLKAKKLGARTGWAPDAIVYETVPCCRISFSYHFRRNRDHNASEFALQYRVNRWRAIKQFPVRFLSRLWKLLSATFTLPFKGGQGLVSFATALGGVAGLLQACWGKQSLHYSKTTGF</sequence>
<dbReference type="InterPro" id="IPR029044">
    <property type="entry name" value="Nucleotide-diphossugar_trans"/>
</dbReference>
<protein>
    <submittedName>
        <fullName evidence="2">Glycosyltransferase family 2 protein</fullName>
    </submittedName>
</protein>
<dbReference type="InterPro" id="IPR001173">
    <property type="entry name" value="Glyco_trans_2-like"/>
</dbReference>
<evidence type="ECO:0000259" key="1">
    <source>
        <dbReference type="Pfam" id="PF00535"/>
    </source>
</evidence>
<gene>
    <name evidence="2" type="ORF">GXX48_03160</name>
</gene>
<dbReference type="Proteomes" id="UP000551563">
    <property type="component" value="Unassembled WGS sequence"/>
</dbReference>
<organism evidence="2 3">
    <name type="scientific">Brucella intermedia</name>
    <dbReference type="NCBI Taxonomy" id="94625"/>
    <lineage>
        <taxon>Bacteria</taxon>
        <taxon>Pseudomonadati</taxon>
        <taxon>Pseudomonadota</taxon>
        <taxon>Alphaproteobacteria</taxon>
        <taxon>Hyphomicrobiales</taxon>
        <taxon>Brucellaceae</taxon>
        <taxon>Brucella/Ochrobactrum group</taxon>
        <taxon>Brucella</taxon>
    </lineage>
</organism>
<dbReference type="Gene3D" id="3.90.550.10">
    <property type="entry name" value="Spore Coat Polysaccharide Biosynthesis Protein SpsA, Chain A"/>
    <property type="match status" value="1"/>
</dbReference>
<dbReference type="CDD" id="cd00761">
    <property type="entry name" value="Glyco_tranf_GTA_type"/>
    <property type="match status" value="1"/>
</dbReference>
<dbReference type="PANTHER" id="PTHR43685">
    <property type="entry name" value="GLYCOSYLTRANSFERASE"/>
    <property type="match status" value="1"/>
</dbReference>
<dbReference type="Pfam" id="PF00535">
    <property type="entry name" value="Glycos_transf_2"/>
    <property type="match status" value="1"/>
</dbReference>